<gene>
    <name evidence="2" type="ORF">L1049_018338</name>
</gene>
<protein>
    <submittedName>
        <fullName evidence="2">Uncharacterized protein</fullName>
    </submittedName>
</protein>
<dbReference type="AlphaFoldDB" id="A0AAP0R9Y4"/>
<dbReference type="EMBL" id="JBBPBK010000012">
    <property type="protein sequence ID" value="KAK9273528.1"/>
    <property type="molecule type" value="Genomic_DNA"/>
</dbReference>
<evidence type="ECO:0000313" key="3">
    <source>
        <dbReference type="Proteomes" id="UP001415857"/>
    </source>
</evidence>
<comment type="caution">
    <text evidence="2">The sequence shown here is derived from an EMBL/GenBank/DDBJ whole genome shotgun (WGS) entry which is preliminary data.</text>
</comment>
<evidence type="ECO:0000256" key="1">
    <source>
        <dbReference type="SAM" id="MobiDB-lite"/>
    </source>
</evidence>
<dbReference type="PANTHER" id="PTHR37754:SF1">
    <property type="entry name" value="CALCIUM ION-BINDING PROTEIN"/>
    <property type="match status" value="1"/>
</dbReference>
<sequence>MVFIKFMKKVSFSKLDDSSLITGLVTPPAAMAAKRAGEKVPQLNVIKAIPDVIFVPAATVLALISVKLSRRILLGDTASEGNQHPPPDRSPTILMDCTPEMSL</sequence>
<organism evidence="2 3">
    <name type="scientific">Liquidambar formosana</name>
    <name type="common">Formosan gum</name>
    <dbReference type="NCBI Taxonomy" id="63359"/>
    <lineage>
        <taxon>Eukaryota</taxon>
        <taxon>Viridiplantae</taxon>
        <taxon>Streptophyta</taxon>
        <taxon>Embryophyta</taxon>
        <taxon>Tracheophyta</taxon>
        <taxon>Spermatophyta</taxon>
        <taxon>Magnoliopsida</taxon>
        <taxon>eudicotyledons</taxon>
        <taxon>Gunneridae</taxon>
        <taxon>Pentapetalae</taxon>
        <taxon>Saxifragales</taxon>
        <taxon>Altingiaceae</taxon>
        <taxon>Liquidambar</taxon>
    </lineage>
</organism>
<evidence type="ECO:0000313" key="2">
    <source>
        <dbReference type="EMBL" id="KAK9273528.1"/>
    </source>
</evidence>
<keyword evidence="3" id="KW-1185">Reference proteome</keyword>
<proteinExistence type="predicted"/>
<name>A0AAP0R9Y4_LIQFO</name>
<accession>A0AAP0R9Y4</accession>
<dbReference type="Proteomes" id="UP001415857">
    <property type="component" value="Unassembled WGS sequence"/>
</dbReference>
<feature type="region of interest" description="Disordered" evidence="1">
    <location>
        <begin position="76"/>
        <end position="103"/>
    </location>
</feature>
<reference evidence="2 3" key="1">
    <citation type="journal article" date="2024" name="Plant J.">
        <title>Genome sequences and population genomics reveal climatic adaptation and genomic divergence between two closely related sweetgum species.</title>
        <authorList>
            <person name="Xu W.Q."/>
            <person name="Ren C.Q."/>
            <person name="Zhang X.Y."/>
            <person name="Comes H.P."/>
            <person name="Liu X.H."/>
            <person name="Li Y.G."/>
            <person name="Kettle C.J."/>
            <person name="Jalonen R."/>
            <person name="Gaisberger H."/>
            <person name="Ma Y.Z."/>
            <person name="Qiu Y.X."/>
        </authorList>
    </citation>
    <scope>NUCLEOTIDE SEQUENCE [LARGE SCALE GENOMIC DNA]</scope>
    <source>
        <strain evidence="2">Hangzhou</strain>
    </source>
</reference>
<dbReference type="PANTHER" id="PTHR37754">
    <property type="entry name" value="CALCIUM ION-BINDING PROTEIN"/>
    <property type="match status" value="1"/>
</dbReference>